<name>A0A1Y1S5E7_9MICR</name>
<feature type="region of interest" description="Disordered" evidence="1">
    <location>
        <begin position="1"/>
        <end position="32"/>
    </location>
</feature>
<accession>A0A1Y1S5E7</accession>
<evidence type="ECO:0000313" key="2">
    <source>
        <dbReference type="EMBL" id="ORD93628.1"/>
    </source>
</evidence>
<proteinExistence type="predicted"/>
<dbReference type="VEuPathDB" id="MicrosporidiaDB:ECANGB1_1866"/>
<feature type="compositionally biased region" description="Basic and acidic residues" evidence="1">
    <location>
        <begin position="10"/>
        <end position="26"/>
    </location>
</feature>
<sequence>MEANNPMNPFEKKESKSKSKGDKQSESDSVEIQPIFPTLKFHDDETSPFMSGLPQNPFENNYKKYIKMFEMLFGDKGTMINSKQDQIKSDVIKKKIRMEKEQIEARNEILKMRIEDSTISKIEKRMNKIIKSSRLKAHKIIIMYESTWELIKPGNMRMKEARNITINTVVDEIRRIATACSIPSRVFLYRPNRSGFMIEISKESGNKIKTKVIK</sequence>
<evidence type="ECO:0000256" key="1">
    <source>
        <dbReference type="SAM" id="MobiDB-lite"/>
    </source>
</evidence>
<comment type="caution">
    <text evidence="2">The sequence shown here is derived from an EMBL/GenBank/DDBJ whole genome shotgun (WGS) entry which is preliminary data.</text>
</comment>
<evidence type="ECO:0000313" key="3">
    <source>
        <dbReference type="Proteomes" id="UP000192639"/>
    </source>
</evidence>
<reference evidence="2 3" key="1">
    <citation type="journal article" date="2017" name="Environ. Microbiol.">
        <title>Decay of the glycolytic pathway and adaptation to intranuclear parasitism within Enterocytozoonidae microsporidia.</title>
        <authorList>
            <person name="Wiredu Boakye D."/>
            <person name="Jaroenlak P."/>
            <person name="Prachumwat A."/>
            <person name="Williams T.A."/>
            <person name="Bateman K.S."/>
            <person name="Itsathitphaisarn O."/>
            <person name="Sritunyalucksana K."/>
            <person name="Paszkiewicz K.H."/>
            <person name="Moore K.A."/>
            <person name="Stentiford G.D."/>
            <person name="Williams B.A."/>
        </authorList>
    </citation>
    <scope>NUCLEOTIDE SEQUENCE [LARGE SCALE GENOMIC DNA]</scope>
    <source>
        <strain evidence="2 3">GB1</strain>
    </source>
</reference>
<protein>
    <submittedName>
        <fullName evidence="2">Uncharacterized protein</fullName>
    </submittedName>
</protein>
<keyword evidence="3" id="KW-1185">Reference proteome</keyword>
<dbReference type="Proteomes" id="UP000192639">
    <property type="component" value="Unassembled WGS sequence"/>
</dbReference>
<dbReference type="AlphaFoldDB" id="A0A1Y1S5E7"/>
<dbReference type="EMBL" id="LWDP01000061">
    <property type="protein sequence ID" value="ORD93628.1"/>
    <property type="molecule type" value="Genomic_DNA"/>
</dbReference>
<gene>
    <name evidence="2" type="ORF">ECANGB1_1866</name>
</gene>
<organism evidence="2 3">
    <name type="scientific">Enterospora canceri</name>
    <dbReference type="NCBI Taxonomy" id="1081671"/>
    <lineage>
        <taxon>Eukaryota</taxon>
        <taxon>Fungi</taxon>
        <taxon>Fungi incertae sedis</taxon>
        <taxon>Microsporidia</taxon>
        <taxon>Enterocytozoonidae</taxon>
        <taxon>Enterospora</taxon>
    </lineage>
</organism>